<organism evidence="1 2">
    <name type="scientific">Pseudoalteromonas haloplanktis</name>
    <name type="common">Alteromonas haloplanktis</name>
    <dbReference type="NCBI Taxonomy" id="228"/>
    <lineage>
        <taxon>Bacteria</taxon>
        <taxon>Pseudomonadati</taxon>
        <taxon>Pseudomonadota</taxon>
        <taxon>Gammaproteobacteria</taxon>
        <taxon>Alteromonadales</taxon>
        <taxon>Pseudoalteromonadaceae</taxon>
        <taxon>Pseudoalteromonas</taxon>
    </lineage>
</organism>
<protein>
    <submittedName>
        <fullName evidence="1">Uncharacterized protein</fullName>
    </submittedName>
</protein>
<dbReference type="EMBL" id="JAVIFY010000003">
    <property type="protein sequence ID" value="MDQ9091112.1"/>
    <property type="molecule type" value="Genomic_DNA"/>
</dbReference>
<gene>
    <name evidence="1" type="ORF">RC083_05825</name>
</gene>
<comment type="caution">
    <text evidence="1">The sequence shown here is derived from an EMBL/GenBank/DDBJ whole genome shotgun (WGS) entry which is preliminary data.</text>
</comment>
<sequence length="136" mass="15204">MAQFTLINGDIIEFSNNTVKPLNCTGSQHYDRHGQLFFIPDAVVPFINAGKLANDLFNLSQLAFAKYDDTKTELPVLIKHQGSLQAIDGLTIKREFKTISFSSANIDKSQAAKVFKMLLSDPAIEQIKLDEVKQLF</sequence>
<proteinExistence type="predicted"/>
<dbReference type="Proteomes" id="UP001226574">
    <property type="component" value="Unassembled WGS sequence"/>
</dbReference>
<reference evidence="1 2" key="1">
    <citation type="submission" date="2023-08" db="EMBL/GenBank/DDBJ databases">
        <title>Pseudoalteromonas haloplanktis LL1 genome.</title>
        <authorList>
            <person name="Wu S."/>
        </authorList>
    </citation>
    <scope>NUCLEOTIDE SEQUENCE [LARGE SCALE GENOMIC DNA]</scope>
    <source>
        <strain evidence="1 2">LL1</strain>
    </source>
</reference>
<evidence type="ECO:0000313" key="1">
    <source>
        <dbReference type="EMBL" id="MDQ9091112.1"/>
    </source>
</evidence>
<keyword evidence="2" id="KW-1185">Reference proteome</keyword>
<name>A0ABU1BA24_PSEHA</name>
<accession>A0ABU1BA24</accession>
<dbReference type="RefSeq" id="WP_016708802.1">
    <property type="nucleotide sequence ID" value="NZ_JAVIFY010000003.1"/>
</dbReference>
<evidence type="ECO:0000313" key="2">
    <source>
        <dbReference type="Proteomes" id="UP001226574"/>
    </source>
</evidence>